<dbReference type="Proteomes" id="UP000479190">
    <property type="component" value="Unassembled WGS sequence"/>
</dbReference>
<name>A0A6H5I623_9HYME</name>
<dbReference type="Pfam" id="PF26557">
    <property type="entry name" value="Cullin_AB"/>
    <property type="match status" value="1"/>
</dbReference>
<feature type="region of interest" description="Disordered" evidence="7">
    <location>
        <begin position="437"/>
        <end position="465"/>
    </location>
</feature>
<keyword evidence="4" id="KW-0833">Ubl conjugation pathway</keyword>
<protein>
    <recommendedName>
        <fullName evidence="1">Anaphase-promoting complex subunit 2</fullName>
    </recommendedName>
</protein>
<proteinExistence type="inferred from homology"/>
<dbReference type="Gene3D" id="1.20.1310.10">
    <property type="entry name" value="Cullin Repeats"/>
    <property type="match status" value="1"/>
</dbReference>
<dbReference type="InterPro" id="IPR014786">
    <property type="entry name" value="ANAPC2_C"/>
</dbReference>
<dbReference type="InterPro" id="IPR057975">
    <property type="entry name" value="TPR_ANAPC2"/>
</dbReference>
<evidence type="ECO:0000256" key="1">
    <source>
        <dbReference type="ARBA" id="ARBA00016068"/>
    </source>
</evidence>
<dbReference type="GO" id="GO:0006511">
    <property type="term" value="P:ubiquitin-dependent protein catabolic process"/>
    <property type="evidence" value="ECO:0007669"/>
    <property type="project" value="InterPro"/>
</dbReference>
<dbReference type="InterPro" id="IPR059120">
    <property type="entry name" value="Cullin-like_AB"/>
</dbReference>
<evidence type="ECO:0000259" key="8">
    <source>
        <dbReference type="PROSITE" id="PS50069"/>
    </source>
</evidence>
<dbReference type="AlphaFoldDB" id="A0A6H5I623"/>
<evidence type="ECO:0000256" key="4">
    <source>
        <dbReference type="ARBA" id="ARBA00022786"/>
    </source>
</evidence>
<evidence type="ECO:0000256" key="6">
    <source>
        <dbReference type="PROSITE-ProRule" id="PRU00330"/>
    </source>
</evidence>
<comment type="similarity">
    <text evidence="6">Belongs to the cullin family.</text>
</comment>
<gene>
    <name evidence="9" type="ORF">TBRA_LOCUS3814</name>
</gene>
<dbReference type="Pfam" id="PF25773">
    <property type="entry name" value="TPR_ANAPC2"/>
    <property type="match status" value="1"/>
</dbReference>
<keyword evidence="2" id="KW-0132">Cell division</keyword>
<evidence type="ECO:0000256" key="5">
    <source>
        <dbReference type="ARBA" id="ARBA00023306"/>
    </source>
</evidence>
<dbReference type="SMART" id="SM00182">
    <property type="entry name" value="CULLIN"/>
    <property type="match status" value="1"/>
</dbReference>
<dbReference type="Gene3D" id="3.30.230.130">
    <property type="entry name" value="Cullin, Chain C, Domain 2"/>
    <property type="match status" value="1"/>
</dbReference>
<evidence type="ECO:0000256" key="3">
    <source>
        <dbReference type="ARBA" id="ARBA00022776"/>
    </source>
</evidence>
<dbReference type="Gene3D" id="1.10.10.10">
    <property type="entry name" value="Winged helix-like DNA-binding domain superfamily/Winged helix DNA-binding domain"/>
    <property type="match status" value="1"/>
</dbReference>
<evidence type="ECO:0000313" key="9">
    <source>
        <dbReference type="EMBL" id="CAB0031856.1"/>
    </source>
</evidence>
<dbReference type="SMART" id="SM01013">
    <property type="entry name" value="APC2"/>
    <property type="match status" value="1"/>
</dbReference>
<sequence>MCFFSSKSLNAFPWTIAFIEAVGNAVKMDQCIDRIFREVLENISSENLMNSQTRNCLKMCPFSLLMMKIEKLVRIRVVPQFWSKFNNSINKDSKEGFQDFTDSVDELYENSKKFISVIDRLKESISCVHQNCEYRINQLVYHVRHYIQGTILSQIPLRHTIIIEQFYKTAFNVFCNIEALQQPCDFPTNNELIICEGCKQEKKNCRCQVIVNIFHKTNEKLIALGLLERLSGSVLTSLIHIRIKNYVFSVSCNSFNQSRIDNLEHWLDTVVMNWLVRIYTGGSSKTAGLQDKVRNAISTFKQKLSYFLYETYTRVRIQQLFNIILVFPDSQPALDDLRVCLKKNDLRKYLISNLQFNVKTRLLHPGVSTPDILTTYISAIKALRQLDPTCTLLEIITDPVKLYLRGREDTVRCVVSGLLNESNANNLANEIMRNKPINQDQSSSNDAAQKDSENSTQTKKENWENWHPDLIDSENEFDLKTDLKSDLKSSLFGIYSKITPCKAEPNSAIMSKNENSDLISMLVNVYGSQDLFVNEYRSLLADRLLSQLDFQTEKEYRQLQLLKERFGEQQLLSCEVMIKDLCDSQNINNSIQNDQTYTSHFKAFDTSALILSAQFWPPFKEDWKLELPAAVQQQLQKYVLAFESFKANRSICWKTHIGNVNLEIETQDRKLTLNVSPIHATIIIHFQDRNEWSLDQLSEVMHVPTTVLRRKIGYWVSQSLLIETSNDVFVLVDKLDPDNSKQFTDLTQNILEDDEDIDSAMASVSDQREEELQIFWSYIVGMLTNLDSMPLERIHQMLKMFASQGTGAVECSLAELRQFLDNKVKDHQLLYSSGLYKLPKS</sequence>
<dbReference type="Pfam" id="PF08672">
    <property type="entry name" value="ANAPC2"/>
    <property type="match status" value="1"/>
</dbReference>
<feature type="compositionally biased region" description="Polar residues" evidence="7">
    <location>
        <begin position="437"/>
        <end position="447"/>
    </location>
</feature>
<keyword evidence="10" id="KW-1185">Reference proteome</keyword>
<dbReference type="InterPro" id="IPR036390">
    <property type="entry name" value="WH_DNA-bd_sf"/>
</dbReference>
<dbReference type="InterPro" id="IPR036317">
    <property type="entry name" value="Cullin_homology_sf"/>
</dbReference>
<evidence type="ECO:0000313" key="10">
    <source>
        <dbReference type="Proteomes" id="UP000479190"/>
    </source>
</evidence>
<dbReference type="GO" id="GO:0007091">
    <property type="term" value="P:metaphase/anaphase transition of mitotic cell cycle"/>
    <property type="evidence" value="ECO:0007669"/>
    <property type="project" value="TreeGrafter"/>
</dbReference>
<dbReference type="PANTHER" id="PTHR45957:SF1">
    <property type="entry name" value="ANAPHASE-PROMOTING COMPLEX SUBUNIT 2"/>
    <property type="match status" value="1"/>
</dbReference>
<dbReference type="InterPro" id="IPR044554">
    <property type="entry name" value="ANAPC2"/>
</dbReference>
<accession>A0A6H5I623</accession>
<dbReference type="SUPFAM" id="SSF75632">
    <property type="entry name" value="Cullin homology domain"/>
    <property type="match status" value="1"/>
</dbReference>
<dbReference type="InterPro" id="IPR016158">
    <property type="entry name" value="Cullin_homology"/>
</dbReference>
<evidence type="ECO:0000256" key="2">
    <source>
        <dbReference type="ARBA" id="ARBA00022618"/>
    </source>
</evidence>
<dbReference type="GO" id="GO:0070979">
    <property type="term" value="P:protein K11-linked ubiquitination"/>
    <property type="evidence" value="ECO:0007669"/>
    <property type="project" value="TreeGrafter"/>
</dbReference>
<dbReference type="PROSITE" id="PS50069">
    <property type="entry name" value="CULLIN_2"/>
    <property type="match status" value="1"/>
</dbReference>
<dbReference type="SUPFAM" id="SSF46785">
    <property type="entry name" value="Winged helix' DNA-binding domain"/>
    <property type="match status" value="1"/>
</dbReference>
<feature type="domain" description="Cullin family profile" evidence="8">
    <location>
        <begin position="513"/>
        <end position="716"/>
    </location>
</feature>
<dbReference type="InterPro" id="IPR036388">
    <property type="entry name" value="WH-like_DNA-bd_sf"/>
</dbReference>
<reference evidence="9 10" key="1">
    <citation type="submission" date="2020-02" db="EMBL/GenBank/DDBJ databases">
        <authorList>
            <person name="Ferguson B K."/>
        </authorList>
    </citation>
    <scope>NUCLEOTIDE SEQUENCE [LARGE SCALE GENOMIC DNA]</scope>
</reference>
<organism evidence="9 10">
    <name type="scientific">Trichogramma brassicae</name>
    <dbReference type="NCBI Taxonomy" id="86971"/>
    <lineage>
        <taxon>Eukaryota</taxon>
        <taxon>Metazoa</taxon>
        <taxon>Ecdysozoa</taxon>
        <taxon>Arthropoda</taxon>
        <taxon>Hexapoda</taxon>
        <taxon>Insecta</taxon>
        <taxon>Pterygota</taxon>
        <taxon>Neoptera</taxon>
        <taxon>Endopterygota</taxon>
        <taxon>Hymenoptera</taxon>
        <taxon>Apocrita</taxon>
        <taxon>Proctotrupomorpha</taxon>
        <taxon>Chalcidoidea</taxon>
        <taxon>Trichogrammatidae</taxon>
        <taxon>Trichogramma</taxon>
    </lineage>
</organism>
<dbReference type="GO" id="GO:0031625">
    <property type="term" value="F:ubiquitin protein ligase binding"/>
    <property type="evidence" value="ECO:0007669"/>
    <property type="project" value="InterPro"/>
</dbReference>
<keyword evidence="3" id="KW-0498">Mitosis</keyword>
<keyword evidence="5" id="KW-0131">Cell cycle</keyword>
<dbReference type="EMBL" id="CADCXV010000657">
    <property type="protein sequence ID" value="CAB0031856.1"/>
    <property type="molecule type" value="Genomic_DNA"/>
</dbReference>
<dbReference type="GO" id="GO:0005680">
    <property type="term" value="C:anaphase-promoting complex"/>
    <property type="evidence" value="ECO:0007669"/>
    <property type="project" value="TreeGrafter"/>
</dbReference>
<dbReference type="PANTHER" id="PTHR45957">
    <property type="entry name" value="ANAPHASE-PROMOTING COMPLEX SUBUNIT 2"/>
    <property type="match status" value="1"/>
</dbReference>
<feature type="compositionally biased region" description="Basic and acidic residues" evidence="7">
    <location>
        <begin position="448"/>
        <end position="465"/>
    </location>
</feature>
<dbReference type="GO" id="GO:0051301">
    <property type="term" value="P:cell division"/>
    <property type="evidence" value="ECO:0007669"/>
    <property type="project" value="UniProtKB-KW"/>
</dbReference>
<evidence type="ECO:0000256" key="7">
    <source>
        <dbReference type="SAM" id="MobiDB-lite"/>
    </source>
</evidence>
<dbReference type="OrthoDB" id="5581181at2759"/>